<dbReference type="RefSeq" id="WP_016372094.1">
    <property type="nucleotide sequence ID" value="NZ_CP007122.1"/>
</dbReference>
<accession>A0A806LBT1</accession>
<name>A0A806LBT1_LACPA</name>
<dbReference type="EMBL" id="CP007122">
    <property type="protein sequence ID" value="AHJ34426.1"/>
    <property type="molecule type" value="Genomic_DNA"/>
</dbReference>
<keyword evidence="1" id="KW-0812">Transmembrane</keyword>
<evidence type="ECO:0000313" key="4">
    <source>
        <dbReference type="Proteomes" id="UP000019441"/>
    </source>
</evidence>
<evidence type="ECO:0000313" key="3">
    <source>
        <dbReference type="EMBL" id="AHJ34456.1"/>
    </source>
</evidence>
<gene>
    <name evidence="2" type="ORF">AF91_04105</name>
    <name evidence="3" type="ORF">AF91_11080</name>
</gene>
<sequence>MKKYIKSSSWIKDCIDKYRVLLALFISVVLGYLYFKGNLRSVRFSVSDAIAVASIILGILGVFIGLLISVRADSFFTKLSEYGNNSSVNAQVIFSRLMTRLRNNFALNLLFIILALAIDVLPITKNLLLKAIFFGGLSLLFFLSVWGVWYLVDLVVSIMLFKPEKSSRKTTT</sequence>
<proteinExistence type="predicted"/>
<evidence type="ECO:0000313" key="2">
    <source>
        <dbReference type="EMBL" id="AHJ34426.1"/>
    </source>
</evidence>
<organism evidence="2 4">
    <name type="scientific">Lacticaseibacillus paracasei N1115</name>
    <dbReference type="NCBI Taxonomy" id="1446494"/>
    <lineage>
        <taxon>Bacteria</taxon>
        <taxon>Bacillati</taxon>
        <taxon>Bacillota</taxon>
        <taxon>Bacilli</taxon>
        <taxon>Lactobacillales</taxon>
        <taxon>Lactobacillaceae</taxon>
        <taxon>Lacticaseibacillus</taxon>
    </lineage>
</organism>
<feature type="transmembrane region" description="Helical" evidence="1">
    <location>
        <begin position="105"/>
        <end position="125"/>
    </location>
</feature>
<dbReference type="EMBL" id="CP007122">
    <property type="protein sequence ID" value="AHJ34456.1"/>
    <property type="molecule type" value="Genomic_DNA"/>
</dbReference>
<feature type="transmembrane region" description="Helical" evidence="1">
    <location>
        <begin position="49"/>
        <end position="70"/>
    </location>
</feature>
<dbReference type="KEGG" id="lpq:AF91_04105"/>
<dbReference type="AlphaFoldDB" id="A0A806LBT1"/>
<feature type="transmembrane region" description="Helical" evidence="1">
    <location>
        <begin position="20"/>
        <end position="37"/>
    </location>
</feature>
<dbReference type="Proteomes" id="UP000019441">
    <property type="component" value="Chromosome"/>
</dbReference>
<evidence type="ECO:0000256" key="1">
    <source>
        <dbReference type="SAM" id="Phobius"/>
    </source>
</evidence>
<protein>
    <submittedName>
        <fullName evidence="2">Uncharacterized protein</fullName>
    </submittedName>
</protein>
<keyword evidence="1" id="KW-1133">Transmembrane helix</keyword>
<reference evidence="2 4" key="1">
    <citation type="journal article" date="2014" name="Genome Announc.">
        <title>Whole Genome Sequence of the Probiotic Strain Lactobacillus paracasei N1115, Isolated from Traditional Chinese Fermented Milk.</title>
        <authorList>
            <person name="Wang S."/>
            <person name="Zhu H."/>
            <person name="He F."/>
            <person name="Luo Y."/>
            <person name="Kang Z."/>
            <person name="Lu C."/>
            <person name="Feng L."/>
            <person name="Lu X."/>
            <person name="Xue Y."/>
            <person name="Wang H."/>
        </authorList>
    </citation>
    <scope>NUCLEOTIDE SEQUENCE [LARGE SCALE GENOMIC DNA]</scope>
    <source>
        <strain evidence="2 4">N1115</strain>
    </source>
</reference>
<dbReference type="KEGG" id="lpq:AF91_11080"/>
<feature type="transmembrane region" description="Helical" evidence="1">
    <location>
        <begin position="131"/>
        <end position="161"/>
    </location>
</feature>
<keyword evidence="1" id="KW-0472">Membrane</keyword>